<dbReference type="Gene3D" id="3.60.20.20">
    <property type="entry name" value="Inosine monophosphate cyclohydrolase-like"/>
    <property type="match status" value="1"/>
</dbReference>
<name>A0A6H2EJG2_9ACTO</name>
<evidence type="ECO:0000313" key="3">
    <source>
        <dbReference type="Proteomes" id="UP000502298"/>
    </source>
</evidence>
<dbReference type="GO" id="GO:0003937">
    <property type="term" value="F:IMP cyclohydrolase activity"/>
    <property type="evidence" value="ECO:0007669"/>
    <property type="project" value="InterPro"/>
</dbReference>
<proteinExistence type="predicted"/>
<organism evidence="2 3">
    <name type="scientific">Arcanobacterium buesumense</name>
    <dbReference type="NCBI Taxonomy" id="2722751"/>
    <lineage>
        <taxon>Bacteria</taxon>
        <taxon>Bacillati</taxon>
        <taxon>Actinomycetota</taxon>
        <taxon>Actinomycetes</taxon>
        <taxon>Actinomycetales</taxon>
        <taxon>Actinomycetaceae</taxon>
        <taxon>Arcanobacterium</taxon>
    </lineage>
</organism>
<dbReference type="InterPro" id="IPR036795">
    <property type="entry name" value="IMP_cyclohydrolase-like_sf"/>
</dbReference>
<dbReference type="SUPFAM" id="SSF75569">
    <property type="entry name" value="Archaeal IMP cyclohydrolase PurO"/>
    <property type="match status" value="1"/>
</dbReference>
<dbReference type="InterPro" id="IPR020600">
    <property type="entry name" value="IMP_cyclohydrolase-like"/>
</dbReference>
<reference evidence="2 3" key="1">
    <citation type="submission" date="2020-03" db="EMBL/GenBank/DDBJ databases">
        <title>Complete genome of Arcanobacterium buesumensis sp. nov. strain 2701.</title>
        <authorList>
            <person name="Borowiak M."/>
            <person name="Alssahen M."/>
            <person name="Laemmler C."/>
            <person name="Malorny B."/>
            <person name="Hassan A."/>
            <person name="Prenger-Berninghoff E."/>
            <person name="Ploetz M."/>
            <person name="Abdulmawjood A."/>
        </authorList>
    </citation>
    <scope>NUCLEOTIDE SEQUENCE [LARGE SCALE GENOMIC DNA]</scope>
    <source>
        <strain evidence="2 3">2701</strain>
    </source>
</reference>
<dbReference type="Pfam" id="PF07826">
    <property type="entry name" value="IMP_cyclohyd"/>
    <property type="match status" value="1"/>
</dbReference>
<dbReference type="Proteomes" id="UP000502298">
    <property type="component" value="Chromosome"/>
</dbReference>
<dbReference type="RefSeq" id="WP_168917645.1">
    <property type="nucleotide sequence ID" value="NZ_CP050804.1"/>
</dbReference>
<accession>A0A6H2EJG2</accession>
<sequence>MMTKSVVSYLGNKTYPGRTLVLSVSPDAKTATIVYFIMGRSANSQNRIFVDDREVVRTQAFDTSEVADPSLIIYPIYRFLGRTHIFTNGDQTETIYQGLAAGLLPAEALQERDCEPDAPNFTPRISLIAQPEGYSINIIKAAEETGQTSLHFDFHYPYTPGLGHCIHTYYDDGDPLPSYSGEPVMFSHEDNLGRKIWDAINPQLKVSLLEATLDLETSEIINMSLFNKHEVNP</sequence>
<dbReference type="KEGG" id="arca:HC352_03745"/>
<keyword evidence="2" id="KW-0378">Hydrolase</keyword>
<feature type="domain" description="Inosine monophosphate cyclohydrolase-like" evidence="1">
    <location>
        <begin position="15"/>
        <end position="212"/>
    </location>
</feature>
<dbReference type="GO" id="GO:0006188">
    <property type="term" value="P:IMP biosynthetic process"/>
    <property type="evidence" value="ECO:0007669"/>
    <property type="project" value="InterPro"/>
</dbReference>
<evidence type="ECO:0000313" key="2">
    <source>
        <dbReference type="EMBL" id="QJC21705.1"/>
    </source>
</evidence>
<keyword evidence="3" id="KW-1185">Reference proteome</keyword>
<dbReference type="EMBL" id="CP050804">
    <property type="protein sequence ID" value="QJC21705.1"/>
    <property type="molecule type" value="Genomic_DNA"/>
</dbReference>
<evidence type="ECO:0000259" key="1">
    <source>
        <dbReference type="Pfam" id="PF07826"/>
    </source>
</evidence>
<protein>
    <submittedName>
        <fullName evidence="2">Inosine monophosphate cyclohydrolase</fullName>
    </submittedName>
</protein>
<gene>
    <name evidence="2" type="ORF">HC352_03745</name>
</gene>
<dbReference type="AlphaFoldDB" id="A0A6H2EJG2"/>